<keyword evidence="3" id="KW-1185">Reference proteome</keyword>
<dbReference type="EMBL" id="ML742088">
    <property type="protein sequence ID" value="KAE8150698.1"/>
    <property type="molecule type" value="Genomic_DNA"/>
</dbReference>
<evidence type="ECO:0000313" key="3">
    <source>
        <dbReference type="Proteomes" id="UP000325780"/>
    </source>
</evidence>
<accession>A0A5N6TWC4</accession>
<name>A0A5N6TWC4_ASPAV</name>
<protein>
    <submittedName>
        <fullName evidence="2">Uncharacterized protein</fullName>
    </submittedName>
</protein>
<feature type="region of interest" description="Disordered" evidence="1">
    <location>
        <begin position="1"/>
        <end position="115"/>
    </location>
</feature>
<organism evidence="2 3">
    <name type="scientific">Aspergillus avenaceus</name>
    <dbReference type="NCBI Taxonomy" id="36643"/>
    <lineage>
        <taxon>Eukaryota</taxon>
        <taxon>Fungi</taxon>
        <taxon>Dikarya</taxon>
        <taxon>Ascomycota</taxon>
        <taxon>Pezizomycotina</taxon>
        <taxon>Eurotiomycetes</taxon>
        <taxon>Eurotiomycetidae</taxon>
        <taxon>Eurotiales</taxon>
        <taxon>Aspergillaceae</taxon>
        <taxon>Aspergillus</taxon>
        <taxon>Aspergillus subgen. Circumdati</taxon>
    </lineage>
</organism>
<feature type="compositionally biased region" description="Basic and acidic residues" evidence="1">
    <location>
        <begin position="21"/>
        <end position="30"/>
    </location>
</feature>
<sequence length="212" mass="23375">MAPSREGRFAGKQHSQGPETAESRRPKGDGHSYPVDSVCSPLRGQRPISTPRKPRGLTPSANGIRRKQMPQRPRGPQPYYLHSLTPRRSRQSPRKSKPKGQDSSRNQRRGTPRTFRDVDVIMVDAPVTVCQVQQLGPPCPANPFACIRSAPPTEQDVEMTDAILPTVQEVQDLLAGLTIASNHPVTNAFLENRDLPEPIDAIMADAPPLFSH</sequence>
<evidence type="ECO:0000256" key="1">
    <source>
        <dbReference type="SAM" id="MobiDB-lite"/>
    </source>
</evidence>
<reference evidence="2 3" key="1">
    <citation type="submission" date="2019-04" db="EMBL/GenBank/DDBJ databases">
        <title>Friends and foes A comparative genomics study of 23 Aspergillus species from section Flavi.</title>
        <authorList>
            <consortium name="DOE Joint Genome Institute"/>
            <person name="Kjaerbolling I."/>
            <person name="Vesth T."/>
            <person name="Frisvad J.C."/>
            <person name="Nybo J.L."/>
            <person name="Theobald S."/>
            <person name="Kildgaard S."/>
            <person name="Isbrandt T."/>
            <person name="Kuo A."/>
            <person name="Sato A."/>
            <person name="Lyhne E.K."/>
            <person name="Kogle M.E."/>
            <person name="Wiebenga A."/>
            <person name="Kun R.S."/>
            <person name="Lubbers R.J."/>
            <person name="Makela M.R."/>
            <person name="Barry K."/>
            <person name="Chovatia M."/>
            <person name="Clum A."/>
            <person name="Daum C."/>
            <person name="Haridas S."/>
            <person name="He G."/>
            <person name="LaButti K."/>
            <person name="Lipzen A."/>
            <person name="Mondo S."/>
            <person name="Riley R."/>
            <person name="Salamov A."/>
            <person name="Simmons B.A."/>
            <person name="Magnuson J.K."/>
            <person name="Henrissat B."/>
            <person name="Mortensen U.H."/>
            <person name="Larsen T.O."/>
            <person name="Devries R.P."/>
            <person name="Grigoriev I.V."/>
            <person name="Machida M."/>
            <person name="Baker S.E."/>
            <person name="Andersen M.R."/>
        </authorList>
    </citation>
    <scope>NUCLEOTIDE SEQUENCE [LARGE SCALE GENOMIC DNA]</scope>
    <source>
        <strain evidence="2 3">IBT 18842</strain>
    </source>
</reference>
<evidence type="ECO:0000313" key="2">
    <source>
        <dbReference type="EMBL" id="KAE8150698.1"/>
    </source>
</evidence>
<dbReference type="AlphaFoldDB" id="A0A5N6TWC4"/>
<dbReference type="Proteomes" id="UP000325780">
    <property type="component" value="Unassembled WGS sequence"/>
</dbReference>
<feature type="compositionally biased region" description="Basic residues" evidence="1">
    <location>
        <begin position="85"/>
        <end position="98"/>
    </location>
</feature>
<proteinExistence type="predicted"/>
<gene>
    <name evidence="2" type="ORF">BDV25DRAFT_139610</name>
</gene>